<protein>
    <recommendedName>
        <fullName evidence="3">Bulb-type lectin domain-containing protein</fullName>
    </recommendedName>
</protein>
<name>A0AAF0R837_SOLVR</name>
<dbReference type="SUPFAM" id="SSF56672">
    <property type="entry name" value="DNA/RNA polymerases"/>
    <property type="match status" value="1"/>
</dbReference>
<dbReference type="AlphaFoldDB" id="A0AAF0R837"/>
<evidence type="ECO:0000256" key="2">
    <source>
        <dbReference type="ARBA" id="ARBA00023180"/>
    </source>
</evidence>
<accession>A0AAF0R837</accession>
<evidence type="ECO:0000313" key="4">
    <source>
        <dbReference type="EMBL" id="WMV33259.1"/>
    </source>
</evidence>
<reference evidence="4" key="1">
    <citation type="submission" date="2023-08" db="EMBL/GenBank/DDBJ databases">
        <title>A de novo genome assembly of Solanum verrucosum Schlechtendal, a Mexican diploid species geographically isolated from the other diploid A-genome species in potato relatives.</title>
        <authorList>
            <person name="Hosaka K."/>
        </authorList>
    </citation>
    <scope>NUCLEOTIDE SEQUENCE</scope>
    <source>
        <tissue evidence="4">Young leaves</tissue>
    </source>
</reference>
<dbReference type="InterPro" id="IPR043502">
    <property type="entry name" value="DNA/RNA_pol_sf"/>
</dbReference>
<organism evidence="4 5">
    <name type="scientific">Solanum verrucosum</name>
    <dbReference type="NCBI Taxonomy" id="315347"/>
    <lineage>
        <taxon>Eukaryota</taxon>
        <taxon>Viridiplantae</taxon>
        <taxon>Streptophyta</taxon>
        <taxon>Embryophyta</taxon>
        <taxon>Tracheophyta</taxon>
        <taxon>Spermatophyta</taxon>
        <taxon>Magnoliopsida</taxon>
        <taxon>eudicotyledons</taxon>
        <taxon>Gunneridae</taxon>
        <taxon>Pentapetalae</taxon>
        <taxon>asterids</taxon>
        <taxon>lamiids</taxon>
        <taxon>Solanales</taxon>
        <taxon>Solanaceae</taxon>
        <taxon>Solanoideae</taxon>
        <taxon>Solaneae</taxon>
        <taxon>Solanum</taxon>
    </lineage>
</organism>
<dbReference type="InterPro" id="IPR036426">
    <property type="entry name" value="Bulb-type_lectin_dom_sf"/>
</dbReference>
<gene>
    <name evidence="4" type="ORF">MTR67_026644</name>
</gene>
<dbReference type="EMBL" id="CP133617">
    <property type="protein sequence ID" value="WMV33259.1"/>
    <property type="molecule type" value="Genomic_DNA"/>
</dbReference>
<dbReference type="InterPro" id="IPR001480">
    <property type="entry name" value="Bulb-type_lectin_dom"/>
</dbReference>
<keyword evidence="2" id="KW-0325">Glycoprotein</keyword>
<dbReference type="Pfam" id="PF01453">
    <property type="entry name" value="B_lectin"/>
    <property type="match status" value="1"/>
</dbReference>
<proteinExistence type="predicted"/>
<evidence type="ECO:0000313" key="5">
    <source>
        <dbReference type="Proteomes" id="UP001234989"/>
    </source>
</evidence>
<dbReference type="PANTHER" id="PTHR32444:SF191">
    <property type="entry name" value="RECEPTOR-LIKE SERINE_THREONINE-PROTEIN KINASE"/>
    <property type="match status" value="1"/>
</dbReference>
<dbReference type="Gene3D" id="2.90.10.10">
    <property type="entry name" value="Bulb-type lectin domain"/>
    <property type="match status" value="1"/>
</dbReference>
<dbReference type="SUPFAM" id="SSF51110">
    <property type="entry name" value="alpha-D-mannose-specific plant lectins"/>
    <property type="match status" value="1"/>
</dbReference>
<dbReference type="PANTHER" id="PTHR32444">
    <property type="entry name" value="BULB-TYPE LECTIN DOMAIN-CONTAINING PROTEIN"/>
    <property type="match status" value="1"/>
</dbReference>
<dbReference type="Gene3D" id="3.30.70.270">
    <property type="match status" value="1"/>
</dbReference>
<dbReference type="InterPro" id="IPR043128">
    <property type="entry name" value="Rev_trsase/Diguanyl_cyclase"/>
</dbReference>
<sequence length="315" mass="35684">MHVLRFPHGSRIEIQWDSGGSQPTSLGLDIRSLAPQTKGRGYDTWVDFINIGMVNFDVILGLDRLSPHHVIFYFNAKTVAMPGVLRVKWKGVSSCYPSKVIYFVCAQRLEDHVRHLSIVLRRLREEKLYAKFSKCEFCLDSVAFLGHMVFKEGIKVDLSWIEAVRELSNAQDPIDLDFYFESTQGRHGFTMYSNASGVGLGGVLIVIWSSDSTRHGQNQVAQLLDSGNLVVRDAAEDKPQNYLWQSFDNPGETTLPGMKVGINLKTNFHRSLSSWKSTNDPSIGEFTWTFDTGGFLQTFIMNDFIELYRAGLWNV</sequence>
<dbReference type="Proteomes" id="UP001234989">
    <property type="component" value="Chromosome 6"/>
</dbReference>
<evidence type="ECO:0000259" key="3">
    <source>
        <dbReference type="Pfam" id="PF01453"/>
    </source>
</evidence>
<keyword evidence="5" id="KW-1185">Reference proteome</keyword>
<evidence type="ECO:0000256" key="1">
    <source>
        <dbReference type="ARBA" id="ARBA00022729"/>
    </source>
</evidence>
<keyword evidence="1" id="KW-0732">Signal</keyword>
<feature type="domain" description="Bulb-type lectin" evidence="3">
    <location>
        <begin position="206"/>
        <end position="276"/>
    </location>
</feature>